<dbReference type="AlphaFoldDB" id="A0A2W1JMT4"/>
<sequence length="496" mass="55785">MSSDQRYQSQIFNVILRQSRELTDQWQRNVRQAKVASFWGMQMAVYPVYLLFQVTRLSEQVLRQADTQGQRLLKAALDPDQSPLQGAQSDLPIRRVLEAIQIVTASVEAEDAQFVVEITAPSAQRSSLLQRYRRWFRRLSQRRSLHPKNHDGSMLRGLATNIESRHLILVTPANEPLDVLTPAQQKTLLQLMTWEVAHYQRQQRLNQQLWSVTKLKQKPLKQPVMRSQMLPPVRGFRKVMGWFQTSPMATTTNLFQEAKAADPLLVLMGGHEHIPLPDDLGAALKRLSPQVTPEAWEMMDVAIASLEAKSQQLMGPTTERLAQQITQQLRNHSPHVRSSPDLNPPTPAVQATGWLQSAFATLFGSGPVSPRSSATVAPTVSEPSVFEAGLSWNELYGAKVLQTSPPSATKDASPVSLESSAGDVLVASDLAGRVTIDEQGIEIEVDAVFVEYEQHSLERILNTLDRVVSWLEKRLIPWFEQSWSVVKVYFQKLGQP</sequence>
<evidence type="ECO:0000313" key="1">
    <source>
        <dbReference type="EMBL" id="PZD74526.1"/>
    </source>
</evidence>
<accession>A0A2W1JMT4</accession>
<dbReference type="OrthoDB" id="502220at2"/>
<comment type="caution">
    <text evidence="1">The sequence shown here is derived from an EMBL/GenBank/DDBJ whole genome shotgun (WGS) entry which is preliminary data.</text>
</comment>
<name>A0A2W1JMT4_9CYAN</name>
<dbReference type="Proteomes" id="UP000248857">
    <property type="component" value="Unassembled WGS sequence"/>
</dbReference>
<dbReference type="EMBL" id="PQWO01000002">
    <property type="protein sequence ID" value="PZD74526.1"/>
    <property type="molecule type" value="Genomic_DNA"/>
</dbReference>
<protein>
    <submittedName>
        <fullName evidence="1">Uncharacterized protein</fullName>
    </submittedName>
</protein>
<keyword evidence="2" id="KW-1185">Reference proteome</keyword>
<dbReference type="RefSeq" id="WP_110984656.1">
    <property type="nucleotide sequence ID" value="NZ_CAWNWM010000002.1"/>
</dbReference>
<gene>
    <name evidence="1" type="ORF">C1752_00673</name>
</gene>
<proteinExistence type="predicted"/>
<evidence type="ECO:0000313" key="2">
    <source>
        <dbReference type="Proteomes" id="UP000248857"/>
    </source>
</evidence>
<reference evidence="1 2" key="1">
    <citation type="journal article" date="2018" name="Sci. Rep.">
        <title>A novel species of the marine cyanobacterium Acaryochloris with a unique pigment content and lifestyle.</title>
        <authorList>
            <person name="Partensky F."/>
            <person name="Six C."/>
            <person name="Ratin M."/>
            <person name="Garczarek L."/>
            <person name="Vaulot D."/>
            <person name="Probert I."/>
            <person name="Calteau A."/>
            <person name="Gourvil P."/>
            <person name="Marie D."/>
            <person name="Grebert T."/>
            <person name="Bouchier C."/>
            <person name="Le Panse S."/>
            <person name="Gachenot M."/>
            <person name="Rodriguez F."/>
            <person name="Garrido J.L."/>
        </authorList>
    </citation>
    <scope>NUCLEOTIDE SEQUENCE [LARGE SCALE GENOMIC DNA]</scope>
    <source>
        <strain evidence="1 2">RCC1774</strain>
    </source>
</reference>
<organism evidence="1 2">
    <name type="scientific">Acaryochloris thomasi RCC1774</name>
    <dbReference type="NCBI Taxonomy" id="1764569"/>
    <lineage>
        <taxon>Bacteria</taxon>
        <taxon>Bacillati</taxon>
        <taxon>Cyanobacteriota</taxon>
        <taxon>Cyanophyceae</taxon>
        <taxon>Acaryochloridales</taxon>
        <taxon>Acaryochloridaceae</taxon>
        <taxon>Acaryochloris</taxon>
        <taxon>Acaryochloris thomasi</taxon>
    </lineage>
</organism>